<dbReference type="NCBIfam" id="NF004064">
    <property type="entry name" value="PRK05578.1"/>
    <property type="match status" value="1"/>
</dbReference>
<gene>
    <name evidence="6" type="ORF">BLA60_40125</name>
</gene>
<keyword evidence="4" id="KW-0862">Zinc</keyword>
<name>A0A7Z0WE59_9PSEU</name>
<feature type="domain" description="CMP/dCMP-type deaminase" evidence="5">
    <location>
        <begin position="5"/>
        <end position="127"/>
    </location>
</feature>
<dbReference type="Gene3D" id="3.40.140.10">
    <property type="entry name" value="Cytidine Deaminase, domain 2"/>
    <property type="match status" value="1"/>
</dbReference>
<dbReference type="InterPro" id="IPR050202">
    <property type="entry name" value="Cyt/Deoxycyt_deaminase"/>
</dbReference>
<comment type="caution">
    <text evidence="6">The sequence shown here is derived from an EMBL/GenBank/DDBJ whole genome shotgun (WGS) entry which is preliminary data.</text>
</comment>
<dbReference type="Proteomes" id="UP000185696">
    <property type="component" value="Unassembled WGS sequence"/>
</dbReference>
<dbReference type="GO" id="GO:0072527">
    <property type="term" value="P:pyrimidine-containing compound metabolic process"/>
    <property type="evidence" value="ECO:0007669"/>
    <property type="project" value="UniProtKB-ARBA"/>
</dbReference>
<dbReference type="InterPro" id="IPR016192">
    <property type="entry name" value="APOBEC/CMP_deaminase_Zn-bd"/>
</dbReference>
<keyword evidence="2" id="KW-0479">Metal-binding</keyword>
<dbReference type="PANTHER" id="PTHR11644">
    <property type="entry name" value="CYTIDINE DEAMINASE"/>
    <property type="match status" value="1"/>
</dbReference>
<evidence type="ECO:0000313" key="6">
    <source>
        <dbReference type="EMBL" id="OLF04627.1"/>
    </source>
</evidence>
<evidence type="ECO:0000256" key="4">
    <source>
        <dbReference type="ARBA" id="ARBA00022833"/>
    </source>
</evidence>
<keyword evidence="7" id="KW-1185">Reference proteome</keyword>
<dbReference type="PROSITE" id="PS00903">
    <property type="entry name" value="CYT_DCMP_DEAMINASES_1"/>
    <property type="match status" value="1"/>
</dbReference>
<dbReference type="GO" id="GO:0004126">
    <property type="term" value="F:cytidine deaminase activity"/>
    <property type="evidence" value="ECO:0007669"/>
    <property type="project" value="UniProtKB-ARBA"/>
</dbReference>
<accession>A0A7Z0WE59</accession>
<dbReference type="GO" id="GO:0055086">
    <property type="term" value="P:nucleobase-containing small molecule metabolic process"/>
    <property type="evidence" value="ECO:0007669"/>
    <property type="project" value="UniProtKB-ARBA"/>
</dbReference>
<evidence type="ECO:0000256" key="1">
    <source>
        <dbReference type="ARBA" id="ARBA00006576"/>
    </source>
</evidence>
<dbReference type="EMBL" id="MSIF01000041">
    <property type="protein sequence ID" value="OLF04627.1"/>
    <property type="molecule type" value="Genomic_DNA"/>
</dbReference>
<dbReference type="InterPro" id="IPR016193">
    <property type="entry name" value="Cytidine_deaminase-like"/>
</dbReference>
<dbReference type="SUPFAM" id="SSF53927">
    <property type="entry name" value="Cytidine deaminase-like"/>
    <property type="match status" value="1"/>
</dbReference>
<evidence type="ECO:0000259" key="5">
    <source>
        <dbReference type="PROSITE" id="PS51747"/>
    </source>
</evidence>
<keyword evidence="3" id="KW-0378">Hydrolase</keyword>
<dbReference type="GO" id="GO:0042802">
    <property type="term" value="F:identical protein binding"/>
    <property type="evidence" value="ECO:0007669"/>
    <property type="project" value="UniProtKB-ARBA"/>
</dbReference>
<comment type="similarity">
    <text evidence="1">Belongs to the cytidine and deoxycytidylate deaminase family.</text>
</comment>
<evidence type="ECO:0000256" key="3">
    <source>
        <dbReference type="ARBA" id="ARBA00022801"/>
    </source>
</evidence>
<organism evidence="6 7">
    <name type="scientific">Actinophytocola xinjiangensis</name>
    <dbReference type="NCBI Taxonomy" id="485602"/>
    <lineage>
        <taxon>Bacteria</taxon>
        <taxon>Bacillati</taxon>
        <taxon>Actinomycetota</taxon>
        <taxon>Actinomycetes</taxon>
        <taxon>Pseudonocardiales</taxon>
        <taxon>Pseudonocardiaceae</taxon>
    </lineage>
</organism>
<evidence type="ECO:0000256" key="2">
    <source>
        <dbReference type="ARBA" id="ARBA00022723"/>
    </source>
</evidence>
<dbReference type="GO" id="GO:0008270">
    <property type="term" value="F:zinc ion binding"/>
    <property type="evidence" value="ECO:0007669"/>
    <property type="project" value="InterPro"/>
</dbReference>
<dbReference type="PROSITE" id="PS51747">
    <property type="entry name" value="CYT_DCMP_DEAMINASES_2"/>
    <property type="match status" value="1"/>
</dbReference>
<reference evidence="6 7" key="1">
    <citation type="submission" date="2016-12" db="EMBL/GenBank/DDBJ databases">
        <title>The draft genome sequence of Actinophytocola xinjiangensis.</title>
        <authorList>
            <person name="Wang W."/>
            <person name="Yuan L."/>
        </authorList>
    </citation>
    <scope>NUCLEOTIDE SEQUENCE [LARGE SCALE GENOMIC DNA]</scope>
    <source>
        <strain evidence="6 7">CGMCC 4.4663</strain>
    </source>
</reference>
<evidence type="ECO:0000313" key="7">
    <source>
        <dbReference type="Proteomes" id="UP000185696"/>
    </source>
</evidence>
<sequence length="130" mass="13445">MIDSVNWDELRAAAVTAAASAYCPYSGLRVGAAAVVDDGRQVVGCNVENASYGLGLCAECTMVGQLRLTGGGRLVAVACRGGDGELLMPCGRCRQVIYEFGGPDCLLDTPDGPLPMSQVLPHAFGPDDLP</sequence>
<dbReference type="RefSeq" id="WP_075138353.1">
    <property type="nucleotide sequence ID" value="NZ_MSIF01000041.1"/>
</dbReference>
<dbReference type="CDD" id="cd01283">
    <property type="entry name" value="cytidine_deaminase"/>
    <property type="match status" value="1"/>
</dbReference>
<dbReference type="PANTHER" id="PTHR11644:SF2">
    <property type="entry name" value="CYTIDINE DEAMINASE"/>
    <property type="match status" value="1"/>
</dbReference>
<dbReference type="GO" id="GO:0005829">
    <property type="term" value="C:cytosol"/>
    <property type="evidence" value="ECO:0007669"/>
    <property type="project" value="TreeGrafter"/>
</dbReference>
<proteinExistence type="inferred from homology"/>
<dbReference type="InterPro" id="IPR002125">
    <property type="entry name" value="CMP_dCMP_dom"/>
</dbReference>
<dbReference type="Pfam" id="PF00383">
    <property type="entry name" value="dCMP_cyt_deam_1"/>
    <property type="match status" value="1"/>
</dbReference>
<dbReference type="AlphaFoldDB" id="A0A7Z0WE59"/>
<protein>
    <submittedName>
        <fullName evidence="6">Cytidine deaminase</fullName>
    </submittedName>
</protein>